<name>A0ABQ8YIJ1_9EUKA</name>
<dbReference type="PANTHER" id="PTHR33351">
    <property type="entry name" value="HISACTOPHILIN-1-RELATED"/>
    <property type="match status" value="1"/>
</dbReference>
<dbReference type="SUPFAM" id="SSF50405">
    <property type="entry name" value="Actin-crosslinking proteins"/>
    <property type="match status" value="1"/>
</dbReference>
<dbReference type="PANTHER" id="PTHR33351:SF1">
    <property type="entry name" value="IG-LIKE DOMAIN-CONTAINING PROTEIN-RELATED"/>
    <property type="match status" value="1"/>
</dbReference>
<proteinExistence type="predicted"/>
<accession>A0ABQ8YIJ1</accession>
<comment type="caution">
    <text evidence="1">The sequence shown here is derived from an EMBL/GenBank/DDBJ whole genome shotgun (WGS) entry which is preliminary data.</text>
</comment>
<evidence type="ECO:0000313" key="2">
    <source>
        <dbReference type="Proteomes" id="UP001150062"/>
    </source>
</evidence>
<reference evidence="1" key="1">
    <citation type="submission" date="2022-08" db="EMBL/GenBank/DDBJ databases">
        <title>Novel sulfate-reducing endosymbionts in the free-living metamonad Anaeramoeba.</title>
        <authorList>
            <person name="Jerlstrom-Hultqvist J."/>
            <person name="Cepicka I."/>
            <person name="Gallot-Lavallee L."/>
            <person name="Salas-Leiva D."/>
            <person name="Curtis B.A."/>
            <person name="Zahonova K."/>
            <person name="Pipaliya S."/>
            <person name="Dacks J."/>
            <person name="Roger A.J."/>
        </authorList>
    </citation>
    <scope>NUCLEOTIDE SEQUENCE</scope>
    <source>
        <strain evidence="1">Schooner1</strain>
    </source>
</reference>
<dbReference type="CDD" id="cd00257">
    <property type="entry name" value="beta-trefoil_FSCN-like"/>
    <property type="match status" value="1"/>
</dbReference>
<dbReference type="Proteomes" id="UP001150062">
    <property type="component" value="Unassembled WGS sequence"/>
</dbReference>
<gene>
    <name evidence="1" type="ORF">M0813_02363</name>
</gene>
<sequence>MSKQLNNLDPLEMLNQVNKTIKSLETEYSHLLDQIGYQKTGSKPWMKLQKIRKNVKKEMVVLQKRKNLILKISFELHKVTDKAKQPISVEEENPKFFEPINQLYVSGKPETKINEKLILNLLNFGSKISLRSIHGRYLRAGQYEVNQQTSIQAWEIWTILNPTNEKDTTSINYGSKIALRSHHGRYLRAGQYEVNQQTYIGAWEIWTILNPKNVEDKAPIQKGDKIALRSTHGRYLRAGKFEVNQQTSIQAWETWTLC</sequence>
<keyword evidence="2" id="KW-1185">Reference proteome</keyword>
<organism evidence="1 2">
    <name type="scientific">Anaeramoeba flamelloides</name>
    <dbReference type="NCBI Taxonomy" id="1746091"/>
    <lineage>
        <taxon>Eukaryota</taxon>
        <taxon>Metamonada</taxon>
        <taxon>Anaeramoebidae</taxon>
        <taxon>Anaeramoeba</taxon>
    </lineage>
</organism>
<dbReference type="InterPro" id="IPR008999">
    <property type="entry name" value="Actin-crosslinking"/>
</dbReference>
<dbReference type="Gene3D" id="2.80.10.50">
    <property type="match status" value="1"/>
</dbReference>
<dbReference type="EMBL" id="JAOAOG010000164">
    <property type="protein sequence ID" value="KAJ6244398.1"/>
    <property type="molecule type" value="Genomic_DNA"/>
</dbReference>
<dbReference type="InterPro" id="IPR052883">
    <property type="entry name" value="Hisactophilin"/>
</dbReference>
<protein>
    <submittedName>
        <fullName evidence="1">Hisactophilin-1-related</fullName>
    </submittedName>
</protein>
<evidence type="ECO:0000313" key="1">
    <source>
        <dbReference type="EMBL" id="KAJ6244398.1"/>
    </source>
</evidence>